<evidence type="ECO:0000256" key="1">
    <source>
        <dbReference type="ARBA" id="ARBA00023002"/>
    </source>
</evidence>
<sequence>MSAQLPDIAKKLLDQQVFVTVATLNPDGWPQTSVLWATYEGEDIVLSTVVGRAKERNWRRDPRVSVMIFDPATPYNYIEVRGRVELTTDGGPELIERLSQLYVGASYTGDEGTDNVRVVARVKAERVITR</sequence>
<dbReference type="InterPro" id="IPR052019">
    <property type="entry name" value="F420H2_bilvrd_red/Heme_oxyg"/>
</dbReference>
<dbReference type="InterPro" id="IPR012349">
    <property type="entry name" value="Split_barrel_FMN-bd"/>
</dbReference>
<protein>
    <submittedName>
        <fullName evidence="3">PPOX class F420-dependent oxidoreductase</fullName>
    </submittedName>
</protein>
<dbReference type="Pfam" id="PF01243">
    <property type="entry name" value="PNPOx_N"/>
    <property type="match status" value="1"/>
</dbReference>
<name>A0ABY7JSX5_9ACTN</name>
<dbReference type="NCBIfam" id="TIGR03618">
    <property type="entry name" value="Rv1155_F420"/>
    <property type="match status" value="1"/>
</dbReference>
<dbReference type="RefSeq" id="WP_269442178.1">
    <property type="nucleotide sequence ID" value="NZ_CP097463.1"/>
</dbReference>
<organism evidence="3 4">
    <name type="scientific">Jatrophihabitans cynanchi</name>
    <dbReference type="NCBI Taxonomy" id="2944128"/>
    <lineage>
        <taxon>Bacteria</taxon>
        <taxon>Bacillati</taxon>
        <taxon>Actinomycetota</taxon>
        <taxon>Actinomycetes</taxon>
        <taxon>Jatrophihabitantales</taxon>
        <taxon>Jatrophihabitantaceae</taxon>
        <taxon>Jatrophihabitans</taxon>
    </lineage>
</organism>
<dbReference type="Proteomes" id="UP001164693">
    <property type="component" value="Chromosome"/>
</dbReference>
<dbReference type="Gene3D" id="2.30.110.10">
    <property type="entry name" value="Electron Transport, Fmn-binding Protein, Chain A"/>
    <property type="match status" value="1"/>
</dbReference>
<dbReference type="PANTHER" id="PTHR35176">
    <property type="entry name" value="HEME OXYGENASE HI_0854-RELATED"/>
    <property type="match status" value="1"/>
</dbReference>
<evidence type="ECO:0000313" key="3">
    <source>
        <dbReference type="EMBL" id="WAX55659.1"/>
    </source>
</evidence>
<dbReference type="InterPro" id="IPR019920">
    <property type="entry name" value="F420-binding_dom_put"/>
</dbReference>
<gene>
    <name evidence="3" type="ORF">M6B22_14045</name>
</gene>
<feature type="domain" description="Pyridoxamine 5'-phosphate oxidase N-terminal" evidence="2">
    <location>
        <begin position="9"/>
        <end position="128"/>
    </location>
</feature>
<accession>A0ABY7JSX5</accession>
<proteinExistence type="predicted"/>
<dbReference type="PANTHER" id="PTHR35176:SF6">
    <property type="entry name" value="HEME OXYGENASE HI_0854-RELATED"/>
    <property type="match status" value="1"/>
</dbReference>
<evidence type="ECO:0000259" key="2">
    <source>
        <dbReference type="Pfam" id="PF01243"/>
    </source>
</evidence>
<keyword evidence="1" id="KW-0560">Oxidoreductase</keyword>
<evidence type="ECO:0000313" key="4">
    <source>
        <dbReference type="Proteomes" id="UP001164693"/>
    </source>
</evidence>
<keyword evidence="4" id="KW-1185">Reference proteome</keyword>
<dbReference type="EMBL" id="CP097463">
    <property type="protein sequence ID" value="WAX55659.1"/>
    <property type="molecule type" value="Genomic_DNA"/>
</dbReference>
<reference evidence="3" key="1">
    <citation type="submission" date="2022-05" db="EMBL/GenBank/DDBJ databases">
        <title>Jatrophihabitans sp. SB3-54 whole genome sequence.</title>
        <authorList>
            <person name="Suh M.K."/>
            <person name="Eom M.K."/>
            <person name="Kim J.S."/>
            <person name="Kim H.S."/>
            <person name="Do H.E."/>
            <person name="Shin Y.K."/>
            <person name="Lee J.-S."/>
        </authorList>
    </citation>
    <scope>NUCLEOTIDE SEQUENCE</scope>
    <source>
        <strain evidence="3">SB3-54</strain>
    </source>
</reference>
<dbReference type="SUPFAM" id="SSF50475">
    <property type="entry name" value="FMN-binding split barrel"/>
    <property type="match status" value="1"/>
</dbReference>
<dbReference type="InterPro" id="IPR011576">
    <property type="entry name" value="Pyridox_Oxase_N"/>
</dbReference>